<keyword evidence="7 13" id="KW-0418">Kinase</keyword>
<name>A0A8J3K9B9_9ACTN</name>
<evidence type="ECO:0000256" key="1">
    <source>
        <dbReference type="ARBA" id="ARBA00000085"/>
    </source>
</evidence>
<evidence type="ECO:0000256" key="4">
    <source>
        <dbReference type="ARBA" id="ARBA00022553"/>
    </source>
</evidence>
<dbReference type="Gene3D" id="1.10.287.130">
    <property type="match status" value="1"/>
</dbReference>
<evidence type="ECO:0000256" key="7">
    <source>
        <dbReference type="ARBA" id="ARBA00022777"/>
    </source>
</evidence>
<dbReference type="GO" id="GO:0000155">
    <property type="term" value="F:phosphorelay sensor kinase activity"/>
    <property type="evidence" value="ECO:0007669"/>
    <property type="project" value="InterPro"/>
</dbReference>
<dbReference type="EC" id="2.7.13.3" evidence="3"/>
<dbReference type="InterPro" id="IPR050428">
    <property type="entry name" value="TCS_sensor_his_kinase"/>
</dbReference>
<accession>A0A8J3K9B9</accession>
<comment type="caution">
    <text evidence="13">The sequence shown here is derived from an EMBL/GenBank/DDBJ whole genome shotgun (WGS) entry which is preliminary data.</text>
</comment>
<feature type="transmembrane region" description="Helical" evidence="11">
    <location>
        <begin position="151"/>
        <end position="173"/>
    </location>
</feature>
<dbReference type="CDD" id="cd00075">
    <property type="entry name" value="HATPase"/>
    <property type="match status" value="1"/>
</dbReference>
<evidence type="ECO:0000313" key="14">
    <source>
        <dbReference type="Proteomes" id="UP000619293"/>
    </source>
</evidence>
<sequence length="409" mass="43178">MSAARPDDQRLVRRAALVIAAQTAAAVAIVVIAVAALVLFLTVREQRVDGERIVRAAAQTAQDATSPPPGVALLIRQPDGTVATSAGVPEGLRSLDLAALPAGLSEATPPVDARTDSDYRPHYQLFVADHDGRRVVAALDSRYRAYETRRLITSLSIAGLLGVAAAAGVGWLIGTQAVRPLGSALALQRRFVADASHELRTPLTILHTRAQMLARRTDLDPRTREDLRRLVDDSRMLSDIIDDLLLSAELQHRPGDRERVDITALARSVAESFAPTAGQAGVDLTIEAPPDPVLVAGIPVALRRALNALVDNALNHTHTGGSVTLRVRTADGRVNLAVVDDGDGLDPAATAALTERFARGPQTHAGRGRRFGLGLALVREIVHAHGGTFTLDGRPSAGATATITMPPAP</sequence>
<dbReference type="InterPro" id="IPR036097">
    <property type="entry name" value="HisK_dim/P_sf"/>
</dbReference>
<dbReference type="InterPro" id="IPR036890">
    <property type="entry name" value="HATPase_C_sf"/>
</dbReference>
<dbReference type="RefSeq" id="WP_191842698.1">
    <property type="nucleotide sequence ID" value="NZ_BAAALB010000027.1"/>
</dbReference>
<dbReference type="InterPro" id="IPR004358">
    <property type="entry name" value="Sig_transdc_His_kin-like_C"/>
</dbReference>
<keyword evidence="5" id="KW-0808">Transferase</keyword>
<dbReference type="PRINTS" id="PR00344">
    <property type="entry name" value="BCTRLSENSOR"/>
</dbReference>
<dbReference type="EMBL" id="BONG01000055">
    <property type="protein sequence ID" value="GIF93030.1"/>
    <property type="molecule type" value="Genomic_DNA"/>
</dbReference>
<keyword evidence="10 11" id="KW-0472">Membrane</keyword>
<dbReference type="CDD" id="cd00082">
    <property type="entry name" value="HisKA"/>
    <property type="match status" value="1"/>
</dbReference>
<keyword evidence="6 11" id="KW-0812">Transmembrane</keyword>
<evidence type="ECO:0000259" key="12">
    <source>
        <dbReference type="PROSITE" id="PS50109"/>
    </source>
</evidence>
<dbReference type="GO" id="GO:0005886">
    <property type="term" value="C:plasma membrane"/>
    <property type="evidence" value="ECO:0007669"/>
    <property type="project" value="UniProtKB-SubCell"/>
</dbReference>
<proteinExistence type="predicted"/>
<dbReference type="SUPFAM" id="SSF55874">
    <property type="entry name" value="ATPase domain of HSP90 chaperone/DNA topoisomerase II/histidine kinase"/>
    <property type="match status" value="1"/>
</dbReference>
<dbReference type="InterPro" id="IPR003661">
    <property type="entry name" value="HisK_dim/P_dom"/>
</dbReference>
<keyword evidence="4" id="KW-0597">Phosphoprotein</keyword>
<feature type="transmembrane region" description="Helical" evidence="11">
    <location>
        <begin position="15"/>
        <end position="43"/>
    </location>
</feature>
<evidence type="ECO:0000256" key="11">
    <source>
        <dbReference type="SAM" id="Phobius"/>
    </source>
</evidence>
<evidence type="ECO:0000256" key="2">
    <source>
        <dbReference type="ARBA" id="ARBA00004236"/>
    </source>
</evidence>
<evidence type="ECO:0000256" key="10">
    <source>
        <dbReference type="ARBA" id="ARBA00023136"/>
    </source>
</evidence>
<dbReference type="Gene3D" id="3.30.565.10">
    <property type="entry name" value="Histidine kinase-like ATPase, C-terminal domain"/>
    <property type="match status" value="1"/>
</dbReference>
<dbReference type="Proteomes" id="UP000619293">
    <property type="component" value="Unassembled WGS sequence"/>
</dbReference>
<dbReference type="AlphaFoldDB" id="A0A8J3K9B9"/>
<feature type="domain" description="Histidine kinase" evidence="12">
    <location>
        <begin position="194"/>
        <end position="409"/>
    </location>
</feature>
<dbReference type="SUPFAM" id="SSF47384">
    <property type="entry name" value="Homodimeric domain of signal transducing histidine kinase"/>
    <property type="match status" value="1"/>
</dbReference>
<evidence type="ECO:0000256" key="3">
    <source>
        <dbReference type="ARBA" id="ARBA00012438"/>
    </source>
</evidence>
<dbReference type="SMART" id="SM00388">
    <property type="entry name" value="HisKA"/>
    <property type="match status" value="1"/>
</dbReference>
<dbReference type="InterPro" id="IPR005467">
    <property type="entry name" value="His_kinase_dom"/>
</dbReference>
<comment type="subcellular location">
    <subcellularLocation>
        <location evidence="2">Cell membrane</location>
    </subcellularLocation>
</comment>
<dbReference type="Pfam" id="PF02518">
    <property type="entry name" value="HATPase_c"/>
    <property type="match status" value="1"/>
</dbReference>
<reference evidence="13 14" key="1">
    <citation type="submission" date="2021-01" db="EMBL/GenBank/DDBJ databases">
        <title>Whole genome shotgun sequence of Catellatospora chokoriensis NBRC 107358.</title>
        <authorList>
            <person name="Komaki H."/>
            <person name="Tamura T."/>
        </authorList>
    </citation>
    <scope>NUCLEOTIDE SEQUENCE [LARGE SCALE GENOMIC DNA]</scope>
    <source>
        <strain evidence="13 14">NBRC 107358</strain>
    </source>
</reference>
<dbReference type="SMART" id="SM00387">
    <property type="entry name" value="HATPase_c"/>
    <property type="match status" value="1"/>
</dbReference>
<dbReference type="PANTHER" id="PTHR45436">
    <property type="entry name" value="SENSOR HISTIDINE KINASE YKOH"/>
    <property type="match status" value="1"/>
</dbReference>
<comment type="catalytic activity">
    <reaction evidence="1">
        <text>ATP + protein L-histidine = ADP + protein N-phospho-L-histidine.</text>
        <dbReference type="EC" id="2.7.13.3"/>
    </reaction>
</comment>
<protein>
    <recommendedName>
        <fullName evidence="3">histidine kinase</fullName>
        <ecNumber evidence="3">2.7.13.3</ecNumber>
    </recommendedName>
</protein>
<keyword evidence="8 11" id="KW-1133">Transmembrane helix</keyword>
<dbReference type="InterPro" id="IPR003594">
    <property type="entry name" value="HATPase_dom"/>
</dbReference>
<evidence type="ECO:0000256" key="8">
    <source>
        <dbReference type="ARBA" id="ARBA00022989"/>
    </source>
</evidence>
<organism evidence="13 14">
    <name type="scientific">Catellatospora chokoriensis</name>
    <dbReference type="NCBI Taxonomy" id="310353"/>
    <lineage>
        <taxon>Bacteria</taxon>
        <taxon>Bacillati</taxon>
        <taxon>Actinomycetota</taxon>
        <taxon>Actinomycetes</taxon>
        <taxon>Micromonosporales</taxon>
        <taxon>Micromonosporaceae</taxon>
        <taxon>Catellatospora</taxon>
    </lineage>
</organism>
<evidence type="ECO:0000256" key="6">
    <source>
        <dbReference type="ARBA" id="ARBA00022692"/>
    </source>
</evidence>
<evidence type="ECO:0000256" key="9">
    <source>
        <dbReference type="ARBA" id="ARBA00023012"/>
    </source>
</evidence>
<gene>
    <name evidence="13" type="ORF">Cch02nite_64740</name>
</gene>
<keyword evidence="9" id="KW-0902">Two-component regulatory system</keyword>
<keyword evidence="14" id="KW-1185">Reference proteome</keyword>
<evidence type="ECO:0000256" key="5">
    <source>
        <dbReference type="ARBA" id="ARBA00022679"/>
    </source>
</evidence>
<evidence type="ECO:0000313" key="13">
    <source>
        <dbReference type="EMBL" id="GIF93030.1"/>
    </source>
</evidence>
<dbReference type="PROSITE" id="PS50109">
    <property type="entry name" value="HIS_KIN"/>
    <property type="match status" value="1"/>
</dbReference>
<dbReference type="PANTHER" id="PTHR45436:SF5">
    <property type="entry name" value="SENSOR HISTIDINE KINASE TRCS"/>
    <property type="match status" value="1"/>
</dbReference>
<dbReference type="Pfam" id="PF00512">
    <property type="entry name" value="HisKA"/>
    <property type="match status" value="1"/>
</dbReference>